<dbReference type="PANTHER" id="PTHR48207:SF3">
    <property type="entry name" value="SUCCINATE--HYDROXYMETHYLGLUTARATE COA-TRANSFERASE"/>
    <property type="match status" value="1"/>
</dbReference>
<protein>
    <submittedName>
        <fullName evidence="2">CoA transferase</fullName>
        <ecNumber evidence="2">2.8.3.-</ecNumber>
    </submittedName>
</protein>
<dbReference type="GO" id="GO:0016740">
    <property type="term" value="F:transferase activity"/>
    <property type="evidence" value="ECO:0007669"/>
    <property type="project" value="UniProtKB-KW"/>
</dbReference>
<dbReference type="Pfam" id="PF02515">
    <property type="entry name" value="CoA_transf_3"/>
    <property type="match status" value="1"/>
</dbReference>
<dbReference type="RefSeq" id="WP_310457019.1">
    <property type="nucleotide sequence ID" value="NZ_JAVKPH010000008.1"/>
</dbReference>
<dbReference type="PANTHER" id="PTHR48207">
    <property type="entry name" value="SUCCINATE--HYDROXYMETHYLGLUTARATE COA-TRANSFERASE"/>
    <property type="match status" value="1"/>
</dbReference>
<dbReference type="Proteomes" id="UP001247754">
    <property type="component" value="Unassembled WGS sequence"/>
</dbReference>
<reference evidence="2 3" key="1">
    <citation type="submission" date="2023-09" db="EMBL/GenBank/DDBJ databases">
        <title>Xinfangfangia sedmenti sp. nov., isolated the sedment.</title>
        <authorList>
            <person name="Xu L."/>
        </authorList>
    </citation>
    <scope>NUCLEOTIDE SEQUENCE [LARGE SCALE GENOMIC DNA]</scope>
    <source>
        <strain evidence="2 3">LG-4</strain>
    </source>
</reference>
<comment type="caution">
    <text evidence="2">The sequence shown here is derived from an EMBL/GenBank/DDBJ whole genome shotgun (WGS) entry which is preliminary data.</text>
</comment>
<dbReference type="InterPro" id="IPR044855">
    <property type="entry name" value="CoA-Trfase_III_dom3_sf"/>
</dbReference>
<evidence type="ECO:0000313" key="3">
    <source>
        <dbReference type="Proteomes" id="UP001247754"/>
    </source>
</evidence>
<accession>A0ABU1F7D8</accession>
<evidence type="ECO:0000313" key="2">
    <source>
        <dbReference type="EMBL" id="MDR5652773.1"/>
    </source>
</evidence>
<keyword evidence="1 2" id="KW-0808">Transferase</keyword>
<keyword evidence="3" id="KW-1185">Reference proteome</keyword>
<proteinExistence type="predicted"/>
<dbReference type="InterPro" id="IPR023606">
    <property type="entry name" value="CoA-Trfase_III_dom_1_sf"/>
</dbReference>
<dbReference type="Gene3D" id="3.40.50.10540">
    <property type="entry name" value="Crotonobetainyl-coa:carnitine coa-transferase, domain 1"/>
    <property type="match status" value="1"/>
</dbReference>
<evidence type="ECO:0000256" key="1">
    <source>
        <dbReference type="ARBA" id="ARBA00022679"/>
    </source>
</evidence>
<name>A0ABU1F7D8_9RHOB</name>
<sequence length="409" mass="42799">MPPTPPAAALSGIRVLDLSRVLAGPWAAQILGDLGAEVIKVEQPGRGDDTRAWGPPFIAAGEGPGQLFTGYYLACNRNKQAVAIDMSRPEGAGLIRRLAAESDVVIENFKVGGLAKYGLDYDSLRQVNPRLVYCSVTGFGQDGPYAPRGGYDFLIQALGGLMSVTGPDGGEPTKVGVPVVDIFTGLYATIAIQAALRHRDRTGEGQHIDCALLDTAITILANQGTNYLIGGTVPRPMGNAHPNVVPYRPFEVADGHVVVAVGNDGQFQALCRMLGRDDIAADPRFADNRGRVENRVALESLLAADLAPRPRAEVLAAMLSFGVPGGPINTVAQAFEDPQVIARGMLERHVTAAGTELPLTRFPAVLSATPAQIRRLPPGLGADTDAVLGGLAGLDAAALAALRDRGVIG</sequence>
<dbReference type="SUPFAM" id="SSF89796">
    <property type="entry name" value="CoA-transferase family III (CaiB/BaiF)"/>
    <property type="match status" value="1"/>
</dbReference>
<dbReference type="InterPro" id="IPR003673">
    <property type="entry name" value="CoA-Trfase_fam_III"/>
</dbReference>
<organism evidence="2 3">
    <name type="scientific">Ruixingdingia sedimenti</name>
    <dbReference type="NCBI Taxonomy" id="3073604"/>
    <lineage>
        <taxon>Bacteria</taxon>
        <taxon>Pseudomonadati</taxon>
        <taxon>Pseudomonadota</taxon>
        <taxon>Alphaproteobacteria</taxon>
        <taxon>Rhodobacterales</taxon>
        <taxon>Paracoccaceae</taxon>
        <taxon>Ruixingdingia</taxon>
    </lineage>
</organism>
<dbReference type="EC" id="2.8.3.-" evidence="2"/>
<dbReference type="Gene3D" id="3.30.1540.10">
    <property type="entry name" value="formyl-coa transferase, domain 3"/>
    <property type="match status" value="1"/>
</dbReference>
<dbReference type="InterPro" id="IPR050483">
    <property type="entry name" value="CoA-transferase_III_domain"/>
</dbReference>
<gene>
    <name evidence="2" type="ORF">RGD00_09170</name>
</gene>
<dbReference type="EMBL" id="JAVKPH010000008">
    <property type="protein sequence ID" value="MDR5652773.1"/>
    <property type="molecule type" value="Genomic_DNA"/>
</dbReference>